<evidence type="ECO:0000313" key="7">
    <source>
        <dbReference type="EMBL" id="KRM11168.1"/>
    </source>
</evidence>
<keyword evidence="2 5" id="KW-0812">Transmembrane</keyword>
<keyword evidence="3 5" id="KW-1133">Transmembrane helix</keyword>
<dbReference type="GO" id="GO:0016020">
    <property type="term" value="C:membrane"/>
    <property type="evidence" value="ECO:0007669"/>
    <property type="project" value="UniProtKB-SubCell"/>
</dbReference>
<feature type="transmembrane region" description="Helical" evidence="5">
    <location>
        <begin position="317"/>
        <end position="335"/>
    </location>
</feature>
<keyword evidence="4 5" id="KW-0472">Membrane</keyword>
<feature type="transmembrane region" description="Helical" evidence="5">
    <location>
        <begin position="374"/>
        <end position="397"/>
    </location>
</feature>
<dbReference type="STRING" id="1423807.FD16_GL000984"/>
<evidence type="ECO:0000259" key="6">
    <source>
        <dbReference type="Pfam" id="PF12698"/>
    </source>
</evidence>
<dbReference type="Pfam" id="PF12698">
    <property type="entry name" value="ABC2_membrane_3"/>
    <property type="match status" value="1"/>
</dbReference>
<comment type="subcellular location">
    <subcellularLocation>
        <location evidence="1">Membrane</location>
        <topology evidence="1">Multi-pass membrane protein</topology>
    </subcellularLocation>
</comment>
<dbReference type="EMBL" id="AZGF01000022">
    <property type="protein sequence ID" value="KRM11168.1"/>
    <property type="molecule type" value="Genomic_DNA"/>
</dbReference>
<feature type="transmembrane region" description="Helical" evidence="5">
    <location>
        <begin position="289"/>
        <end position="305"/>
    </location>
</feature>
<dbReference type="Proteomes" id="UP000051820">
    <property type="component" value="Unassembled WGS sequence"/>
</dbReference>
<organism evidence="7 8">
    <name type="scientific">Paucilactobacillus suebicus DSM 5007 = KCTC 3549</name>
    <dbReference type="NCBI Taxonomy" id="1423807"/>
    <lineage>
        <taxon>Bacteria</taxon>
        <taxon>Bacillati</taxon>
        <taxon>Bacillota</taxon>
        <taxon>Bacilli</taxon>
        <taxon>Lactobacillales</taxon>
        <taxon>Lactobacillaceae</taxon>
        <taxon>Paucilactobacillus</taxon>
    </lineage>
</organism>
<dbReference type="PANTHER" id="PTHR43077:SF5">
    <property type="entry name" value="PHAGE INFECTION PROTEIN"/>
    <property type="match status" value="1"/>
</dbReference>
<dbReference type="OrthoDB" id="9811483at2"/>
<proteinExistence type="predicted"/>
<dbReference type="PANTHER" id="PTHR43077">
    <property type="entry name" value="TRANSPORT PERMEASE YVFS-RELATED"/>
    <property type="match status" value="1"/>
</dbReference>
<dbReference type="Gene3D" id="3.40.1710.10">
    <property type="entry name" value="abc type-2 transporter like domain"/>
    <property type="match status" value="1"/>
</dbReference>
<comment type="caution">
    <text evidence="7">The sequence shown here is derived from an EMBL/GenBank/DDBJ whole genome shotgun (WGS) entry which is preliminary data.</text>
</comment>
<evidence type="ECO:0000256" key="4">
    <source>
        <dbReference type="ARBA" id="ARBA00023136"/>
    </source>
</evidence>
<evidence type="ECO:0000256" key="2">
    <source>
        <dbReference type="ARBA" id="ARBA00022692"/>
    </source>
</evidence>
<protein>
    <recommendedName>
        <fullName evidence="6">ABC-2 type transporter transmembrane domain-containing protein</fullName>
    </recommendedName>
</protein>
<evidence type="ECO:0000313" key="8">
    <source>
        <dbReference type="Proteomes" id="UP000051820"/>
    </source>
</evidence>
<feature type="transmembrane region" description="Helical" evidence="5">
    <location>
        <begin position="218"/>
        <end position="239"/>
    </location>
</feature>
<evidence type="ECO:0000256" key="3">
    <source>
        <dbReference type="ARBA" id="ARBA00022989"/>
    </source>
</evidence>
<dbReference type="eggNOG" id="COG1511">
    <property type="taxonomic scope" value="Bacteria"/>
</dbReference>
<evidence type="ECO:0000256" key="5">
    <source>
        <dbReference type="SAM" id="Phobius"/>
    </source>
</evidence>
<name>A0A0R1VZX2_9LACO</name>
<feature type="transmembrane region" description="Helical" evidence="5">
    <location>
        <begin position="9"/>
        <end position="29"/>
    </location>
</feature>
<accession>A0A0R1VZX2</accession>
<keyword evidence="8" id="KW-1185">Reference proteome</keyword>
<reference evidence="7 8" key="1">
    <citation type="journal article" date="2015" name="Genome Announc.">
        <title>Expanding the biotechnology potential of lactobacilli through comparative genomics of 213 strains and associated genera.</title>
        <authorList>
            <person name="Sun Z."/>
            <person name="Harris H.M."/>
            <person name="McCann A."/>
            <person name="Guo C."/>
            <person name="Argimon S."/>
            <person name="Zhang W."/>
            <person name="Yang X."/>
            <person name="Jeffery I.B."/>
            <person name="Cooney J.C."/>
            <person name="Kagawa T.F."/>
            <person name="Liu W."/>
            <person name="Song Y."/>
            <person name="Salvetti E."/>
            <person name="Wrobel A."/>
            <person name="Rasinkangas P."/>
            <person name="Parkhill J."/>
            <person name="Rea M.C."/>
            <person name="O'Sullivan O."/>
            <person name="Ritari J."/>
            <person name="Douillard F.P."/>
            <person name="Paul Ross R."/>
            <person name="Yang R."/>
            <person name="Briner A.E."/>
            <person name="Felis G.E."/>
            <person name="de Vos W.M."/>
            <person name="Barrangou R."/>
            <person name="Klaenhammer T.R."/>
            <person name="Caufield P.W."/>
            <person name="Cui Y."/>
            <person name="Zhang H."/>
            <person name="O'Toole P.W."/>
        </authorList>
    </citation>
    <scope>NUCLEOTIDE SEQUENCE [LARGE SCALE GENOMIC DNA]</scope>
    <source>
        <strain evidence="7 8">DSM 5007</strain>
    </source>
</reference>
<feature type="transmembrane region" description="Helical" evidence="5">
    <location>
        <begin position="259"/>
        <end position="277"/>
    </location>
</feature>
<gene>
    <name evidence="7" type="ORF">FD16_GL000984</name>
</gene>
<dbReference type="AlphaFoldDB" id="A0A0R1VZX2"/>
<dbReference type="InterPro" id="IPR051328">
    <property type="entry name" value="T7SS_ABC-Transporter"/>
</dbReference>
<evidence type="ECO:0000256" key="1">
    <source>
        <dbReference type="ARBA" id="ARBA00004141"/>
    </source>
</evidence>
<sequence length="402" mass="44980">MFQIYKSKMFWGAMVLVAAIIGFFTFMQIGPKNNIKLHQVPIALVNEDTDKNAEQIQNKLEDKFAGSNSQIKWVKVNHESNLKKGFDNKKYYAAFIIKKGFSDSIQTQTKLIATEVMQKKMAVVDNSSSTRSASPIVKQAKIEVKINQGMNASMSQALEKALPAMGNNIGAQISQKEQSILKKANISLTVDQMNVINSPIKVTTKNVNKIPSKSVSGMMPMLLTIFTWLGSLISSLLLWRTHNKQVNGQMTFKTISSQVLSGAVMSAVISPIIYFFIHTCFSVPVPTPATFIGLLFFNFLIFYFIQTCVLDLAGFKGWPLIIIVWFMAAGVLSYAPQMLPSLYRNWIYSWIPMRFSMDTLTNNLYFLNGSTSTFNSIIVLSVIGGVALLIMYITPLIHRKKS</sequence>
<dbReference type="PATRIC" id="fig|1423807.3.peg.1001"/>
<dbReference type="RefSeq" id="WP_010621856.1">
    <property type="nucleotide sequence ID" value="NZ_AZGF01000022.1"/>
</dbReference>
<dbReference type="GO" id="GO:0140359">
    <property type="term" value="F:ABC-type transporter activity"/>
    <property type="evidence" value="ECO:0007669"/>
    <property type="project" value="InterPro"/>
</dbReference>
<dbReference type="InterPro" id="IPR013525">
    <property type="entry name" value="ABC2_TM"/>
</dbReference>
<feature type="domain" description="ABC-2 type transporter transmembrane" evidence="6">
    <location>
        <begin position="11"/>
        <end position="392"/>
    </location>
</feature>